<keyword evidence="3" id="KW-1185">Reference proteome</keyword>
<gene>
    <name evidence="2" type="ORF">IW245_006400</name>
</gene>
<evidence type="ECO:0000256" key="1">
    <source>
        <dbReference type="SAM" id="Phobius"/>
    </source>
</evidence>
<evidence type="ECO:0000313" key="3">
    <source>
        <dbReference type="Proteomes" id="UP000622552"/>
    </source>
</evidence>
<keyword evidence="1" id="KW-0472">Membrane</keyword>
<feature type="transmembrane region" description="Helical" evidence="1">
    <location>
        <begin position="185"/>
        <end position="202"/>
    </location>
</feature>
<comment type="caution">
    <text evidence="2">The sequence shown here is derived from an EMBL/GenBank/DDBJ whole genome shotgun (WGS) entry which is preliminary data.</text>
</comment>
<sequence length="271" mass="28822">MTASAAGAHRLPGAARFVVGLLCTALPAHFRARQRAEWTADLMQITGPARWRYLFGAAWTLPALRLLARRARTDGSGIVAPAGPLVALTARTLLVGLGWAVLCWVVMLPGRYLVLDIPARMASGAQFDPKWVWPMSDMPALLPAQIALYWGGMAASMDFPFVFGLTLIALVVIALERGLPWRERLWVAAPRMAVVAFAGIVMTVADAFLAMVVGLGVGLGLAALVALWLGSAGHGLSTGRRVGLRVLGLAALAVLIVNQTVGHAVVVWFMD</sequence>
<protein>
    <submittedName>
        <fullName evidence="2">Tetrahydromethanopterin S-methyltransferase subunit B</fullName>
    </submittedName>
</protein>
<keyword evidence="1" id="KW-1133">Transmembrane helix</keyword>
<feature type="transmembrane region" description="Helical" evidence="1">
    <location>
        <begin position="88"/>
        <end position="107"/>
    </location>
</feature>
<feature type="transmembrane region" description="Helical" evidence="1">
    <location>
        <begin position="208"/>
        <end position="230"/>
    </location>
</feature>
<reference evidence="2" key="1">
    <citation type="submission" date="2020-11" db="EMBL/GenBank/DDBJ databases">
        <title>Sequencing the genomes of 1000 actinobacteria strains.</title>
        <authorList>
            <person name="Klenk H.-P."/>
        </authorList>
    </citation>
    <scope>NUCLEOTIDE SEQUENCE</scope>
    <source>
        <strain evidence="2">DSM 45356</strain>
    </source>
</reference>
<accession>A0A8J7GY17</accession>
<name>A0A8J7GY17_9ACTN</name>
<organism evidence="2 3">
    <name type="scientific">Longispora fulva</name>
    <dbReference type="NCBI Taxonomy" id="619741"/>
    <lineage>
        <taxon>Bacteria</taxon>
        <taxon>Bacillati</taxon>
        <taxon>Actinomycetota</taxon>
        <taxon>Actinomycetes</taxon>
        <taxon>Micromonosporales</taxon>
        <taxon>Micromonosporaceae</taxon>
        <taxon>Longispora</taxon>
    </lineage>
</organism>
<dbReference type="RefSeq" id="WP_197006776.1">
    <property type="nucleotide sequence ID" value="NZ_BONS01000006.1"/>
</dbReference>
<proteinExistence type="predicted"/>
<keyword evidence="1" id="KW-0812">Transmembrane</keyword>
<dbReference type="Proteomes" id="UP000622552">
    <property type="component" value="Unassembled WGS sequence"/>
</dbReference>
<feature type="transmembrane region" description="Helical" evidence="1">
    <location>
        <begin position="147"/>
        <end position="173"/>
    </location>
</feature>
<dbReference type="EMBL" id="JADOUF010000001">
    <property type="protein sequence ID" value="MBG6140206.1"/>
    <property type="molecule type" value="Genomic_DNA"/>
</dbReference>
<feature type="transmembrane region" description="Helical" evidence="1">
    <location>
        <begin position="242"/>
        <end position="270"/>
    </location>
</feature>
<dbReference type="AlphaFoldDB" id="A0A8J7GY17"/>
<evidence type="ECO:0000313" key="2">
    <source>
        <dbReference type="EMBL" id="MBG6140206.1"/>
    </source>
</evidence>